<accession>A0A6S6T3A3</accession>
<proteinExistence type="predicted"/>
<evidence type="ECO:0000313" key="1">
    <source>
        <dbReference type="EMBL" id="CAA6817621.1"/>
    </source>
</evidence>
<protein>
    <submittedName>
        <fullName evidence="1">Uncharacterized protein</fullName>
    </submittedName>
</protein>
<name>A0A6S6T3A3_9BACT</name>
<dbReference type="EMBL" id="CACVAZ010000115">
    <property type="protein sequence ID" value="CAA6817621.1"/>
    <property type="molecule type" value="Genomic_DNA"/>
</dbReference>
<organism evidence="1">
    <name type="scientific">uncultured Sulfurovum sp</name>
    <dbReference type="NCBI Taxonomy" id="269237"/>
    <lineage>
        <taxon>Bacteria</taxon>
        <taxon>Pseudomonadati</taxon>
        <taxon>Campylobacterota</taxon>
        <taxon>Epsilonproteobacteria</taxon>
        <taxon>Campylobacterales</taxon>
        <taxon>Sulfurovaceae</taxon>
        <taxon>Sulfurovum</taxon>
        <taxon>environmental samples</taxon>
    </lineage>
</organism>
<sequence>MKKYHLLPSAVILILLAYIYLQNSQKTSHDFYYWKSSYEVEEGINPPSYIKVLDISYSDTLLVHKTRFKSKVPQNIVPVIYLDNSLWTKMNASTMAQKVLTLLAGMPLGMYEEIQVDCDWTKGSKSSYFEFLTLLEEASGKKLSATIRLHQVKYYRQTGVPPVAYGVLMYYNMSNFQDLETKNYILDLEVAKRYHYNFEDYPLPLNLALALYSQGTIIRFGEVVSIMEGLREQRLNEHFKKIREHLFEVTKTHYFQKRLLYEGDQIRIDEVSKDLLLQSIQGLKEVMKQPEKIIFYRWGNLDFYGRESLNELVNEW</sequence>
<dbReference type="AlphaFoldDB" id="A0A6S6T3A3"/>
<reference evidence="1" key="1">
    <citation type="submission" date="2020-01" db="EMBL/GenBank/DDBJ databases">
        <authorList>
            <person name="Meier V. D."/>
            <person name="Meier V D."/>
        </authorList>
    </citation>
    <scope>NUCLEOTIDE SEQUENCE</scope>
    <source>
        <strain evidence="1">HLG_WM_MAG_02</strain>
    </source>
</reference>
<gene>
    <name evidence="1" type="ORF">HELGO_WM18364</name>
</gene>